<dbReference type="InterPro" id="IPR006640">
    <property type="entry name" value="SprT-like_domain"/>
</dbReference>
<organism evidence="2 3">
    <name type="scientific">Amphibacillus indicireducens</name>
    <dbReference type="NCBI Taxonomy" id="1076330"/>
    <lineage>
        <taxon>Bacteria</taxon>
        <taxon>Bacillati</taxon>
        <taxon>Bacillota</taxon>
        <taxon>Bacilli</taxon>
        <taxon>Bacillales</taxon>
        <taxon>Bacillaceae</taxon>
        <taxon>Amphibacillus</taxon>
    </lineage>
</organism>
<feature type="domain" description="SprT-like" evidence="1">
    <location>
        <begin position="4"/>
        <end position="149"/>
    </location>
</feature>
<protein>
    <submittedName>
        <fullName evidence="2">SprT family protein</fullName>
    </submittedName>
</protein>
<reference evidence="3" key="1">
    <citation type="journal article" date="2019" name="Int. J. Syst. Evol. Microbiol.">
        <title>The Global Catalogue of Microorganisms (GCM) 10K type strain sequencing project: providing services to taxonomists for standard genome sequencing and annotation.</title>
        <authorList>
            <consortium name="The Broad Institute Genomics Platform"/>
            <consortium name="The Broad Institute Genome Sequencing Center for Infectious Disease"/>
            <person name="Wu L."/>
            <person name="Ma J."/>
        </authorList>
    </citation>
    <scope>NUCLEOTIDE SEQUENCE [LARGE SCALE GENOMIC DNA]</scope>
    <source>
        <strain evidence="3">JCM 17250</strain>
    </source>
</reference>
<comment type="caution">
    <text evidence="2">The sequence shown here is derived from an EMBL/GenBank/DDBJ whole genome shotgun (WGS) entry which is preliminary data.</text>
</comment>
<dbReference type="RefSeq" id="WP_344912803.1">
    <property type="nucleotide sequence ID" value="NZ_BAABDL010000112.1"/>
</dbReference>
<evidence type="ECO:0000313" key="3">
    <source>
        <dbReference type="Proteomes" id="UP001501734"/>
    </source>
</evidence>
<proteinExistence type="predicted"/>
<dbReference type="SMART" id="SM00731">
    <property type="entry name" value="SprT"/>
    <property type="match status" value="1"/>
</dbReference>
<dbReference type="Proteomes" id="UP001501734">
    <property type="component" value="Unassembled WGS sequence"/>
</dbReference>
<accession>A0ABP7VVS6</accession>
<sequence>MDDKQLQQLVSKLSIEYFKKPFTDVACFNSRLRTTGGRYLPQQRKIEINRKYLTELGIEELIGIIKHELCHYHLHIEGRPFRHGDKAFKELLKETKSPRHCQPLPSEQGKTVSFHKYKCKQCGQLYKRKRKVNINQYTCGRCKGKIKLVH</sequence>
<evidence type="ECO:0000259" key="1">
    <source>
        <dbReference type="SMART" id="SM00731"/>
    </source>
</evidence>
<keyword evidence="3" id="KW-1185">Reference proteome</keyword>
<gene>
    <name evidence="2" type="ORF">GCM10022410_20180</name>
</gene>
<dbReference type="Pfam" id="PF10263">
    <property type="entry name" value="SprT-like"/>
    <property type="match status" value="1"/>
</dbReference>
<dbReference type="NCBIfam" id="NF003339">
    <property type="entry name" value="PRK04351.1"/>
    <property type="match status" value="1"/>
</dbReference>
<dbReference type="EMBL" id="BAABDL010000112">
    <property type="protein sequence ID" value="GAA4075067.1"/>
    <property type="molecule type" value="Genomic_DNA"/>
</dbReference>
<name>A0ABP7VVS6_9BACI</name>
<evidence type="ECO:0000313" key="2">
    <source>
        <dbReference type="EMBL" id="GAA4075067.1"/>
    </source>
</evidence>